<dbReference type="AlphaFoldDB" id="A0A1S9N337"/>
<keyword evidence="4" id="KW-0564">Palmitate</keyword>
<dbReference type="SUPFAM" id="SSF53850">
    <property type="entry name" value="Periplasmic binding protein-like II"/>
    <property type="match status" value="1"/>
</dbReference>
<evidence type="ECO:0000256" key="1">
    <source>
        <dbReference type="ARBA" id="ARBA00022475"/>
    </source>
</evidence>
<evidence type="ECO:0000313" key="7">
    <source>
        <dbReference type="EMBL" id="OOP71845.1"/>
    </source>
</evidence>
<evidence type="ECO:0000256" key="4">
    <source>
        <dbReference type="ARBA" id="ARBA00023139"/>
    </source>
</evidence>
<dbReference type="EMBL" id="MWMH01000007">
    <property type="protein sequence ID" value="OOP71845.1"/>
    <property type="molecule type" value="Genomic_DNA"/>
</dbReference>
<gene>
    <name evidence="7" type="ORF">CBEIBR21_19845</name>
</gene>
<dbReference type="Proteomes" id="UP000190959">
    <property type="component" value="Unassembled WGS sequence"/>
</dbReference>
<evidence type="ECO:0008006" key="9">
    <source>
        <dbReference type="Google" id="ProtNLM"/>
    </source>
</evidence>
<dbReference type="PANTHER" id="PTHR43649">
    <property type="entry name" value="ARABINOSE-BINDING PROTEIN-RELATED"/>
    <property type="match status" value="1"/>
</dbReference>
<evidence type="ECO:0000313" key="8">
    <source>
        <dbReference type="Proteomes" id="UP000190959"/>
    </source>
</evidence>
<dbReference type="InterPro" id="IPR050490">
    <property type="entry name" value="Bact_solute-bd_prot1"/>
</dbReference>
<feature type="chain" id="PRO_5038642885" description="Multiple sugar-binding protein" evidence="6">
    <location>
        <begin position="20"/>
        <end position="431"/>
    </location>
</feature>
<dbReference type="Pfam" id="PF01547">
    <property type="entry name" value="SBP_bac_1"/>
    <property type="match status" value="1"/>
</dbReference>
<comment type="caution">
    <text evidence="7">The sequence shown here is derived from an EMBL/GenBank/DDBJ whole genome shotgun (WGS) entry which is preliminary data.</text>
</comment>
<reference evidence="7 8" key="1">
    <citation type="submission" date="2017-02" db="EMBL/GenBank/DDBJ databases">
        <title>Genome sequence of Clostridium beijerinckii Br21.</title>
        <authorList>
            <person name="Fonseca B.C."/>
            <person name="Guazzaroni M.E."/>
            <person name="Riano-Pachon D.M."/>
            <person name="Reginatto V."/>
        </authorList>
    </citation>
    <scope>NUCLEOTIDE SEQUENCE [LARGE SCALE GENOMIC DNA]</scope>
    <source>
        <strain evidence="7 8">Br21</strain>
    </source>
</reference>
<evidence type="ECO:0000256" key="3">
    <source>
        <dbReference type="ARBA" id="ARBA00023136"/>
    </source>
</evidence>
<keyword evidence="1" id="KW-1003">Cell membrane</keyword>
<feature type="signal peptide" evidence="6">
    <location>
        <begin position="1"/>
        <end position="19"/>
    </location>
</feature>
<sequence length="431" mass="48212">MKKYISLILFTLVVISLFAGCGSTSGSSTEANETNSDGKVKISVAVFETDNYTADFWKHIFDSFEKDNPDITIEKVLMTGDSRPQFLKTLMASGNFPDVNIDPVELSKIDGIYAEVPTDLLSKFEDTAKVKSNGKNVLIPAYKAYRGQVYYNKKQFDDSGIKDVPKTWDEFLEDCEKLKAKGYVPLITGGSKDIWATGSCYWTGVANSEIEEAYPNFNSDVLSGKVKWNNPVVKDVLTRWQDLNKKGYFHKGSMSYGYTQASAEFIKGSAAMMFDGGWLAPSLDKANNNDIGAFVMPAKTGVKSYCTMPQYWAVSNTSKHKDAAFKFCEYVLGGNKEIYKYYLQADGTFPVTKDTVTYDLGPLQTKYMDNYKGYKEVPEITKVVGDNSLPTGWEDFQLKSLQKIFVGADISQELDSWDAEQVRLQQASKQN</sequence>
<keyword evidence="3" id="KW-0472">Membrane</keyword>
<name>A0A1S9N337_CLOBE</name>
<protein>
    <recommendedName>
        <fullName evidence="9">Multiple sugar-binding protein</fullName>
    </recommendedName>
</protein>
<accession>A0A1S9N337</accession>
<keyword evidence="2 6" id="KW-0732">Signal</keyword>
<dbReference type="InterPro" id="IPR006059">
    <property type="entry name" value="SBP"/>
</dbReference>
<organism evidence="7 8">
    <name type="scientific">Clostridium beijerinckii</name>
    <name type="common">Clostridium MP</name>
    <dbReference type="NCBI Taxonomy" id="1520"/>
    <lineage>
        <taxon>Bacteria</taxon>
        <taxon>Bacillati</taxon>
        <taxon>Bacillota</taxon>
        <taxon>Clostridia</taxon>
        <taxon>Eubacteriales</taxon>
        <taxon>Clostridiaceae</taxon>
        <taxon>Clostridium</taxon>
    </lineage>
</organism>
<dbReference type="RefSeq" id="WP_078116811.1">
    <property type="nucleotide sequence ID" value="NZ_CP144906.1"/>
</dbReference>
<proteinExistence type="predicted"/>
<evidence type="ECO:0000256" key="2">
    <source>
        <dbReference type="ARBA" id="ARBA00022729"/>
    </source>
</evidence>
<evidence type="ECO:0000256" key="6">
    <source>
        <dbReference type="SAM" id="SignalP"/>
    </source>
</evidence>
<dbReference type="PANTHER" id="PTHR43649:SF33">
    <property type="entry name" value="POLYGALACTURONAN_RHAMNOGALACTURONAN-BINDING PROTEIN YTCQ"/>
    <property type="match status" value="1"/>
</dbReference>
<dbReference type="PROSITE" id="PS51257">
    <property type="entry name" value="PROKAR_LIPOPROTEIN"/>
    <property type="match status" value="1"/>
</dbReference>
<dbReference type="Gene3D" id="3.40.190.10">
    <property type="entry name" value="Periplasmic binding protein-like II"/>
    <property type="match status" value="2"/>
</dbReference>
<keyword evidence="5" id="KW-0449">Lipoprotein</keyword>
<evidence type="ECO:0000256" key="5">
    <source>
        <dbReference type="ARBA" id="ARBA00023288"/>
    </source>
</evidence>